<dbReference type="EMBL" id="QMIE01000010">
    <property type="protein sequence ID" value="TVM16689.1"/>
    <property type="molecule type" value="Genomic_DNA"/>
</dbReference>
<dbReference type="Proteomes" id="UP000448292">
    <property type="component" value="Unassembled WGS sequence"/>
</dbReference>
<proteinExistence type="predicted"/>
<sequence length="133" mass="14934">MPKVVDMPKNPQACKPLKKGPRHLKGEARRKWNQLMDVLHPSVCTERQFDAVTQYCESWATYRQAVEALAHEPAVVINEKTGAQQPSAWMKIKLECHKTLFSLGMKLGLVPNGKDIPKTGDTPRAAKFDGLVR</sequence>
<gene>
    <name evidence="2" type="ORF">DPQ33_11915</name>
</gene>
<evidence type="ECO:0000313" key="2">
    <source>
        <dbReference type="EMBL" id="TVM16689.1"/>
    </source>
</evidence>
<dbReference type="AlphaFoldDB" id="A0A7M3MDK5"/>
<evidence type="ECO:0000256" key="1">
    <source>
        <dbReference type="SAM" id="MobiDB-lite"/>
    </source>
</evidence>
<protein>
    <submittedName>
        <fullName evidence="2">Phage terminase small subunit P27 family</fullName>
    </submittedName>
</protein>
<dbReference type="NCBIfam" id="TIGR01558">
    <property type="entry name" value="sm_term_P27"/>
    <property type="match status" value="1"/>
</dbReference>
<evidence type="ECO:0000313" key="3">
    <source>
        <dbReference type="Proteomes" id="UP000448292"/>
    </source>
</evidence>
<dbReference type="InterPro" id="IPR006448">
    <property type="entry name" value="Phage_term_ssu_P27"/>
</dbReference>
<dbReference type="RefSeq" id="WP_144303441.1">
    <property type="nucleotide sequence ID" value="NZ_QMIE01000010.1"/>
</dbReference>
<keyword evidence="3" id="KW-1185">Reference proteome</keyword>
<dbReference type="Pfam" id="PF05119">
    <property type="entry name" value="Terminase_4"/>
    <property type="match status" value="1"/>
</dbReference>
<organism evidence="2 3">
    <name type="scientific">Oceanidesulfovibrio indonesiensis</name>
    <dbReference type="NCBI Taxonomy" id="54767"/>
    <lineage>
        <taxon>Bacteria</taxon>
        <taxon>Pseudomonadati</taxon>
        <taxon>Thermodesulfobacteriota</taxon>
        <taxon>Desulfovibrionia</taxon>
        <taxon>Desulfovibrionales</taxon>
        <taxon>Desulfovibrionaceae</taxon>
        <taxon>Oceanidesulfovibrio</taxon>
    </lineage>
</organism>
<dbReference type="OrthoDB" id="6010489at2"/>
<name>A0A7M3MDK5_9BACT</name>
<comment type="caution">
    <text evidence="2">The sequence shown here is derived from an EMBL/GenBank/DDBJ whole genome shotgun (WGS) entry which is preliminary data.</text>
</comment>
<feature type="region of interest" description="Disordered" evidence="1">
    <location>
        <begin position="1"/>
        <end position="24"/>
    </location>
</feature>
<accession>A0A7M3MDK5</accession>
<reference evidence="2 3" key="1">
    <citation type="submission" date="2018-06" db="EMBL/GenBank/DDBJ databases">
        <title>Complete genome of Desulfovibrio indonesiensis P37SLT.</title>
        <authorList>
            <person name="Crispim J.S."/>
            <person name="Vidigal P.M.P."/>
            <person name="Silva L.C.F."/>
            <person name="Laguardia C.N."/>
            <person name="Araujo L.C."/>
            <person name="Dias R.S."/>
            <person name="Sousa M.P."/>
            <person name="Paula S.O."/>
            <person name="Silva C."/>
        </authorList>
    </citation>
    <scope>NUCLEOTIDE SEQUENCE [LARGE SCALE GENOMIC DNA]</scope>
    <source>
        <strain evidence="2 3">P37SLT</strain>
    </source>
</reference>